<dbReference type="PANTHER" id="PTHR11785">
    <property type="entry name" value="AMINO ACID TRANSPORTER"/>
    <property type="match status" value="1"/>
</dbReference>
<protein>
    <submittedName>
        <fullName evidence="6">Amino acid permease</fullName>
    </submittedName>
</protein>
<dbReference type="Proteomes" id="UP001203338">
    <property type="component" value="Unassembled WGS sequence"/>
</dbReference>
<accession>A0ABT0PLV1</accession>
<evidence type="ECO:0000313" key="6">
    <source>
        <dbReference type="EMBL" id="MCL6271961.1"/>
    </source>
</evidence>
<reference evidence="6 7" key="1">
    <citation type="submission" date="2022-05" db="EMBL/GenBank/DDBJ databases">
        <authorList>
            <person name="Park J.-S."/>
        </authorList>
    </citation>
    <scope>NUCLEOTIDE SEQUENCE [LARGE SCALE GENOMIC DNA]</scope>
    <source>
        <strain evidence="6 7">2012CJ34-2</strain>
    </source>
</reference>
<keyword evidence="3 5" id="KW-1133">Transmembrane helix</keyword>
<dbReference type="EMBL" id="JAMFLX010000039">
    <property type="protein sequence ID" value="MCL6271961.1"/>
    <property type="molecule type" value="Genomic_DNA"/>
</dbReference>
<dbReference type="PANTHER" id="PTHR11785:SF512">
    <property type="entry name" value="SOBREMESA, ISOFORM B"/>
    <property type="match status" value="1"/>
</dbReference>
<evidence type="ECO:0000256" key="5">
    <source>
        <dbReference type="SAM" id="Phobius"/>
    </source>
</evidence>
<proteinExistence type="predicted"/>
<feature type="transmembrane region" description="Helical" evidence="5">
    <location>
        <begin position="274"/>
        <end position="296"/>
    </location>
</feature>
<name>A0ABT0PLV1_9GAMM</name>
<dbReference type="Pfam" id="PF13520">
    <property type="entry name" value="AA_permease_2"/>
    <property type="match status" value="1"/>
</dbReference>
<organism evidence="6 7">
    <name type="scientific">Parendozoicomonas callyspongiae</name>
    <dbReference type="NCBI Taxonomy" id="2942213"/>
    <lineage>
        <taxon>Bacteria</taxon>
        <taxon>Pseudomonadati</taxon>
        <taxon>Pseudomonadota</taxon>
        <taxon>Gammaproteobacteria</taxon>
        <taxon>Oceanospirillales</taxon>
        <taxon>Endozoicomonadaceae</taxon>
        <taxon>Parendozoicomonas</taxon>
    </lineage>
</organism>
<feature type="transmembrane region" description="Helical" evidence="5">
    <location>
        <begin position="126"/>
        <end position="143"/>
    </location>
</feature>
<feature type="transmembrane region" description="Helical" evidence="5">
    <location>
        <begin position="401"/>
        <end position="419"/>
    </location>
</feature>
<feature type="transmembrane region" description="Helical" evidence="5">
    <location>
        <begin position="46"/>
        <end position="65"/>
    </location>
</feature>
<dbReference type="Gene3D" id="1.20.1740.10">
    <property type="entry name" value="Amino acid/polyamine transporter I"/>
    <property type="match status" value="1"/>
</dbReference>
<comment type="caution">
    <text evidence="6">The sequence shown here is derived from an EMBL/GenBank/DDBJ whole genome shotgun (WGS) entry which is preliminary data.</text>
</comment>
<dbReference type="RefSeq" id="WP_249701634.1">
    <property type="nucleotide sequence ID" value="NZ_JAMFLX010000039.1"/>
</dbReference>
<feature type="transmembrane region" description="Helical" evidence="5">
    <location>
        <begin position="342"/>
        <end position="364"/>
    </location>
</feature>
<feature type="transmembrane region" description="Helical" evidence="5">
    <location>
        <begin position="225"/>
        <end position="246"/>
    </location>
</feature>
<dbReference type="PIRSF" id="PIRSF006060">
    <property type="entry name" value="AA_transporter"/>
    <property type="match status" value="1"/>
</dbReference>
<evidence type="ECO:0000313" key="7">
    <source>
        <dbReference type="Proteomes" id="UP001203338"/>
    </source>
</evidence>
<evidence type="ECO:0000256" key="3">
    <source>
        <dbReference type="ARBA" id="ARBA00022989"/>
    </source>
</evidence>
<feature type="transmembrane region" description="Helical" evidence="5">
    <location>
        <begin position="376"/>
        <end position="395"/>
    </location>
</feature>
<sequence>MAVVPTRHISLSRAVFLIVANVIGVGTFTTTGYVLGEVLSRETTLLVWSIGGVIALCGALSYGALAKLIPESGGEYLFLSKMFHPVFGCIAGWVSLLVGFTASIALCAYALGVFIQPLFPWLDSRVIASVMVLIAAQVLSLKANRGVKALGYVVILKLALLTVFIIAGGLIISVEPSQGMRDIQDVGLSNAALASVMVYFGYSGWNAVIYIADEVKNPDRNLYKATVLGTLLIIALTLILNTIILYSGDAGELINRLDVFQIVGHRIGGNVFKWLVGTVVMLALCSSLSAMIMMGPRVYAKMAEDGYLPGWLSSGRHGFSTSVWFQAAIAVVMLWSGTYQQLMTYAGYTLGISCMMTISGLIRWKLNDPDNISIPFWPYAPCLFLLINGVITIYVVWCAPLYSLLGLIPFAAGIISWYLKERNTPKTMISR</sequence>
<feature type="transmembrane region" description="Helical" evidence="5">
    <location>
        <begin position="150"/>
        <end position="172"/>
    </location>
</feature>
<feature type="transmembrane region" description="Helical" evidence="5">
    <location>
        <begin position="317"/>
        <end position="336"/>
    </location>
</feature>
<evidence type="ECO:0000256" key="1">
    <source>
        <dbReference type="ARBA" id="ARBA00004141"/>
    </source>
</evidence>
<dbReference type="InterPro" id="IPR050598">
    <property type="entry name" value="AminoAcid_Transporter"/>
</dbReference>
<comment type="subcellular location">
    <subcellularLocation>
        <location evidence="1">Membrane</location>
        <topology evidence="1">Multi-pass membrane protein</topology>
    </subcellularLocation>
</comment>
<evidence type="ECO:0000256" key="2">
    <source>
        <dbReference type="ARBA" id="ARBA00022692"/>
    </source>
</evidence>
<keyword evidence="2 5" id="KW-0812">Transmembrane</keyword>
<feature type="transmembrane region" description="Helical" evidence="5">
    <location>
        <begin position="14"/>
        <end position="34"/>
    </location>
</feature>
<evidence type="ECO:0000256" key="4">
    <source>
        <dbReference type="ARBA" id="ARBA00023136"/>
    </source>
</evidence>
<feature type="transmembrane region" description="Helical" evidence="5">
    <location>
        <begin position="192"/>
        <end position="213"/>
    </location>
</feature>
<dbReference type="InterPro" id="IPR002293">
    <property type="entry name" value="AA/rel_permease1"/>
</dbReference>
<gene>
    <name evidence="6" type="ORF">M3P05_18740</name>
</gene>
<keyword evidence="7" id="KW-1185">Reference proteome</keyword>
<feature type="transmembrane region" description="Helical" evidence="5">
    <location>
        <begin position="86"/>
        <end position="114"/>
    </location>
</feature>
<keyword evidence="4 5" id="KW-0472">Membrane</keyword>